<feature type="compositionally biased region" description="Polar residues" evidence="1">
    <location>
        <begin position="108"/>
        <end position="120"/>
    </location>
</feature>
<comment type="caution">
    <text evidence="2">The sequence shown here is derived from an EMBL/GenBank/DDBJ whole genome shotgun (WGS) entry which is preliminary data.</text>
</comment>
<dbReference type="Proteomes" id="UP000054564">
    <property type="component" value="Unassembled WGS sequence"/>
</dbReference>
<dbReference type="EMBL" id="AJIL01000110">
    <property type="protein sequence ID" value="KNE94742.1"/>
    <property type="molecule type" value="Genomic_DNA"/>
</dbReference>
<name>A0A0L0V640_9BASI</name>
<feature type="compositionally biased region" description="Acidic residues" evidence="1">
    <location>
        <begin position="514"/>
        <end position="527"/>
    </location>
</feature>
<feature type="region of interest" description="Disordered" evidence="1">
    <location>
        <begin position="511"/>
        <end position="606"/>
    </location>
</feature>
<feature type="compositionally biased region" description="Pro residues" evidence="1">
    <location>
        <begin position="86"/>
        <end position="99"/>
    </location>
</feature>
<reference evidence="3" key="1">
    <citation type="submission" date="2014-03" db="EMBL/GenBank/DDBJ databases">
        <title>The Genome Sequence of Puccinia striiformis f. sp. tritici PST-78.</title>
        <authorList>
            <consortium name="The Broad Institute Genome Sequencing Platform"/>
            <person name="Cuomo C."/>
            <person name="Hulbert S."/>
            <person name="Chen X."/>
            <person name="Walker B."/>
            <person name="Young S.K."/>
            <person name="Zeng Q."/>
            <person name="Gargeya S."/>
            <person name="Fitzgerald M."/>
            <person name="Haas B."/>
            <person name="Abouelleil A."/>
            <person name="Alvarado L."/>
            <person name="Arachchi H.M."/>
            <person name="Berlin A.M."/>
            <person name="Chapman S.B."/>
            <person name="Goldberg J."/>
            <person name="Griggs A."/>
            <person name="Gujja S."/>
            <person name="Hansen M."/>
            <person name="Howarth C."/>
            <person name="Imamovic A."/>
            <person name="Larimer J."/>
            <person name="McCowan C."/>
            <person name="Montmayeur A."/>
            <person name="Murphy C."/>
            <person name="Neiman D."/>
            <person name="Pearson M."/>
            <person name="Priest M."/>
            <person name="Roberts A."/>
            <person name="Saif S."/>
            <person name="Shea T."/>
            <person name="Sisk P."/>
            <person name="Sykes S."/>
            <person name="Wortman J."/>
            <person name="Nusbaum C."/>
            <person name="Birren B."/>
        </authorList>
    </citation>
    <scope>NUCLEOTIDE SEQUENCE [LARGE SCALE GENOMIC DNA]</scope>
    <source>
        <strain evidence="3">race PST-78</strain>
    </source>
</reference>
<protein>
    <submittedName>
        <fullName evidence="2">Uncharacterized protein</fullName>
    </submittedName>
</protein>
<feature type="region of interest" description="Disordered" evidence="1">
    <location>
        <begin position="57"/>
        <end position="152"/>
    </location>
</feature>
<feature type="compositionally biased region" description="Acidic residues" evidence="1">
    <location>
        <begin position="553"/>
        <end position="574"/>
    </location>
</feature>
<dbReference type="AlphaFoldDB" id="A0A0L0V640"/>
<feature type="compositionally biased region" description="Polar residues" evidence="1">
    <location>
        <begin position="57"/>
        <end position="77"/>
    </location>
</feature>
<gene>
    <name evidence="2" type="ORF">PSTG_11930</name>
</gene>
<dbReference type="STRING" id="1165861.A0A0L0V640"/>
<evidence type="ECO:0000313" key="3">
    <source>
        <dbReference type="Proteomes" id="UP000054564"/>
    </source>
</evidence>
<proteinExistence type="predicted"/>
<organism evidence="2 3">
    <name type="scientific">Puccinia striiformis f. sp. tritici PST-78</name>
    <dbReference type="NCBI Taxonomy" id="1165861"/>
    <lineage>
        <taxon>Eukaryota</taxon>
        <taxon>Fungi</taxon>
        <taxon>Dikarya</taxon>
        <taxon>Basidiomycota</taxon>
        <taxon>Pucciniomycotina</taxon>
        <taxon>Pucciniomycetes</taxon>
        <taxon>Pucciniales</taxon>
        <taxon>Pucciniaceae</taxon>
        <taxon>Puccinia</taxon>
    </lineage>
</organism>
<evidence type="ECO:0000313" key="2">
    <source>
        <dbReference type="EMBL" id="KNE94742.1"/>
    </source>
</evidence>
<accession>A0A0L0V640</accession>
<keyword evidence="3" id="KW-1185">Reference proteome</keyword>
<feature type="compositionally biased region" description="Polar residues" evidence="1">
    <location>
        <begin position="139"/>
        <end position="152"/>
    </location>
</feature>
<sequence length="606" mass="68672">MSAENTNQPPNGDLLNQLPLQFQMLINTAVDKAVERQAAIHRGEMKQMIDHFTGVNVNSDAQSSGASNNNRNLPAVTQSKSKQQPPSNPIPKPSVPPKKPVTRRAQAVATNLKRQNSTRAKSVPLPPKPSTATPKKARSGTSFKKQATTVKKQPNQMTLKDYPADFLDTKECIFTHIKLLWGMFEVRTPPPPANPELVRQFCSTFKDVSDFERHVDNANAAQLVAAANVQTLKDARWENQSIRRWGPNLEEGQESLFNSACRIAALNTFLQMAGAGGYDFMGFNHAYRDDVVLSIKTYDHFVHHLSSKKFCAEVKEPGKYAKKVEPKNISGNHSRLRTDCYKFAVNNKYPNRYLKMINDINANSDDEWDPLAKCFSIRTLSYRSHSGNIFFRRLDQVMRDSVHSRGNSPGKRTRRLPQQPIISTTKIVPIHLALDFYHQGWLRDKSISEQQSIPDVTQVAFLPDPTRSLLPENHPRHNPEERLNDSDFNQLYLKDLIKLYGLDVVTEAQAFNVDNEDDEAEPEEDIGDDKSDVEHEDEDDGHYEEGNWGDYYGSDEDGEFDDKDEEDKDDDDDDSRMQEDGGDDTNYGDRHLNDAEEDAINEEHGL</sequence>
<evidence type="ECO:0000256" key="1">
    <source>
        <dbReference type="SAM" id="MobiDB-lite"/>
    </source>
</evidence>